<dbReference type="SUPFAM" id="SSF103647">
    <property type="entry name" value="TSP type-3 repeat"/>
    <property type="match status" value="2"/>
</dbReference>
<evidence type="ECO:0000256" key="2">
    <source>
        <dbReference type="ARBA" id="ARBA00022525"/>
    </source>
</evidence>
<dbReference type="EMBL" id="FQXP01000008">
    <property type="protein sequence ID" value="SHH98278.1"/>
    <property type="molecule type" value="Genomic_DNA"/>
</dbReference>
<evidence type="ECO:0000256" key="1">
    <source>
        <dbReference type="ARBA" id="ARBA00004613"/>
    </source>
</evidence>
<evidence type="ECO:0000256" key="5">
    <source>
        <dbReference type="SAM" id="MobiDB-lite"/>
    </source>
</evidence>
<dbReference type="SMART" id="SM00327">
    <property type="entry name" value="VWA"/>
    <property type="match status" value="1"/>
</dbReference>
<feature type="region of interest" description="Disordered" evidence="5">
    <location>
        <begin position="332"/>
        <end position="373"/>
    </location>
</feature>
<keyword evidence="4" id="KW-0106">Calcium</keyword>
<keyword evidence="6" id="KW-0472">Membrane</keyword>
<evidence type="ECO:0000256" key="7">
    <source>
        <dbReference type="SAM" id="SignalP"/>
    </source>
</evidence>
<dbReference type="Proteomes" id="UP000184526">
    <property type="component" value="Unassembled WGS sequence"/>
</dbReference>
<dbReference type="GO" id="GO:0005509">
    <property type="term" value="F:calcium ion binding"/>
    <property type="evidence" value="ECO:0007669"/>
    <property type="project" value="InterPro"/>
</dbReference>
<keyword evidence="2" id="KW-0964">Secreted</keyword>
<dbReference type="PANTHER" id="PTHR37467">
    <property type="entry name" value="EXPORTED CALCIUM-BINDING GLYCOPROTEIN-RELATED"/>
    <property type="match status" value="1"/>
</dbReference>
<evidence type="ECO:0000256" key="4">
    <source>
        <dbReference type="ARBA" id="ARBA00022837"/>
    </source>
</evidence>
<protein>
    <submittedName>
        <fullName evidence="9">Conserved repeat domain-containing protein</fullName>
    </submittedName>
</protein>
<evidence type="ECO:0000256" key="6">
    <source>
        <dbReference type="SAM" id="Phobius"/>
    </source>
</evidence>
<dbReference type="RefSeq" id="WP_072832053.1">
    <property type="nucleotide sequence ID" value="NZ_FQXP01000008.1"/>
</dbReference>
<keyword evidence="6" id="KW-0812">Transmembrane</keyword>
<dbReference type="InterPro" id="IPR053180">
    <property type="entry name" value="Ca-binding_acidic-repeat"/>
</dbReference>
<feature type="chain" id="PRO_5012477542" evidence="7">
    <location>
        <begin position="30"/>
        <end position="1123"/>
    </location>
</feature>
<dbReference type="NCBIfam" id="TIGR01451">
    <property type="entry name" value="B_ant_repeat"/>
    <property type="match status" value="1"/>
</dbReference>
<dbReference type="InterPro" id="IPR002035">
    <property type="entry name" value="VWF_A"/>
</dbReference>
<evidence type="ECO:0000313" key="10">
    <source>
        <dbReference type="Proteomes" id="UP000184526"/>
    </source>
</evidence>
<dbReference type="GO" id="GO:0006629">
    <property type="term" value="P:lipid metabolic process"/>
    <property type="evidence" value="ECO:0007669"/>
    <property type="project" value="InterPro"/>
</dbReference>
<dbReference type="Gene3D" id="3.40.50.1820">
    <property type="entry name" value="alpha/beta hydrolase"/>
    <property type="match status" value="1"/>
</dbReference>
<feature type="compositionally biased region" description="Low complexity" evidence="5">
    <location>
        <begin position="358"/>
        <end position="368"/>
    </location>
</feature>
<dbReference type="Pfam" id="PF26363">
    <property type="entry name" value="Phospholipase-like"/>
    <property type="match status" value="1"/>
</dbReference>
<dbReference type="Pfam" id="PF18884">
    <property type="entry name" value="TSP3_bac"/>
    <property type="match status" value="5"/>
</dbReference>
<dbReference type="AlphaFoldDB" id="A0A1M5XFE4"/>
<dbReference type="Gene3D" id="3.40.50.410">
    <property type="entry name" value="von Willebrand factor, type A domain"/>
    <property type="match status" value="2"/>
</dbReference>
<dbReference type="STRING" id="1121306.SAMN02745196_02188"/>
<dbReference type="InterPro" id="IPR001434">
    <property type="entry name" value="OmcB-like_DUF11"/>
</dbReference>
<gene>
    <name evidence="9" type="ORF">SAMN02745196_02188</name>
</gene>
<proteinExistence type="predicted"/>
<feature type="transmembrane region" description="Helical" evidence="6">
    <location>
        <begin position="174"/>
        <end position="193"/>
    </location>
</feature>
<keyword evidence="10" id="KW-1185">Reference proteome</keyword>
<dbReference type="Pfam" id="PF01345">
    <property type="entry name" value="DUF11"/>
    <property type="match status" value="1"/>
</dbReference>
<dbReference type="InterPro" id="IPR059100">
    <property type="entry name" value="TSP3_bac"/>
</dbReference>
<keyword evidence="6" id="KW-1133">Transmembrane helix</keyword>
<dbReference type="Pfam" id="PF00092">
    <property type="entry name" value="VWA"/>
    <property type="match status" value="1"/>
</dbReference>
<dbReference type="PANTHER" id="PTHR37467:SF1">
    <property type="entry name" value="EXPORTED CALCIUM-BINDING GLYCOPROTEIN"/>
    <property type="match status" value="1"/>
</dbReference>
<feature type="domain" description="VWFA" evidence="8">
    <location>
        <begin position="528"/>
        <end position="742"/>
    </location>
</feature>
<feature type="region of interest" description="Disordered" evidence="5">
    <location>
        <begin position="238"/>
        <end position="296"/>
    </location>
</feature>
<keyword evidence="3 7" id="KW-0732">Signal</keyword>
<dbReference type="InterPro" id="IPR036465">
    <property type="entry name" value="vWFA_dom_sf"/>
</dbReference>
<dbReference type="SUPFAM" id="SSF53300">
    <property type="entry name" value="vWA-like"/>
    <property type="match status" value="1"/>
</dbReference>
<dbReference type="SUPFAM" id="SSF53474">
    <property type="entry name" value="alpha/beta-Hydrolases"/>
    <property type="match status" value="1"/>
</dbReference>
<sequence length="1123" mass="125419">MKKNSFIKVLKIFLFVFLITLIPSSSVKAETNKNFSVSVETDKTEYSYDEVVTYKVTVKNISDKDSKDIKISDELPEEVRIIETDGKIDGQTITWEKDTLKQNEEIIFNLKVKATDKQPVISPTVPNGNNNNNNLLPSTGQTISIIFFILGMITIIVGIYIYKSKGTKSSISVFLAFVFMTSLINFTNLKVYAEDSSLTEEFTHTIKIDNEDITSKILIQATMVKVYDLLDPENPKWNLDSDNDGLADAEEELTGTNPNNPDTDGDGLRDKFELEASLDPLKRDTDNNGVLDGDEDIDEDQLTNLEEQKHNTNPIFDDTDGDELLDNEEIRIHNTNPNNPDSDNDGLSDKLEIQLGTNPNNPDSNSNSITDGEENYDTSVELKDYEKDENVNVVVSGNIKGEYIDDIVITNMDGSHPYISKDIPGYIAAPFRVGLYEEGAEQTATITFTVNDELIKQHGRMGLYEYDTEKNKLTEVTSMTRSLSPNEITINTKLINDYKEYVILMADLWEESWNKELLEPNTEFNEMDIALTIDSSGSMYANDENDLRKSGSIKLINKLEGNNKAAVVDFDSLAVITQSLTTDKDLLTHAINDIDSWGGTNISRGLAKAINALDENSKNVLTTEVISTLNLNDTDSLSNAREQGTSLEDKVDSIKENISTLKSNTTNTKRDKYIMLLTDGQSTVREDDPSLVYARENGIKIFTIGLGSGVEENTLRMISSTTGGKYLFATSADDLEELFDELTTQTIDLYTDSDSDGIPNYFERNLRLINGVILQLDPNNPDTDGDGLSDSFEICGVDGDRDAFFKQYDSTEKAFRYNSRPDLRDTDDDGIEDNADDKLTREVTNRMLLESADLSYKDGKIWFTNLNSKKVEDIEYDFSNPNITPQNCKINNWSIVKHNNGGFMFGAIALKKGNSLIVAYTGTNGAADIVADISMLFRNNTQNNNASKFIDSVLKKNKDIEEVYITGHSLGGVLAQYVTGYLYREGSNILEKTVTFNSAPFTNPNHIINKGGAALTTVEKAPVLKEAFDIYLESGVDAALDYAIEIAKENGSLIDYNNSIWNEYDDVEYDNIIYNHVIKNDALNLLLGGRYLGADVNIYEDNGYTPEQCLDAHALLNFYSYIN</sequence>
<feature type="compositionally biased region" description="Basic and acidic residues" evidence="5">
    <location>
        <begin position="266"/>
        <end position="286"/>
    </location>
</feature>
<dbReference type="InterPro" id="IPR028974">
    <property type="entry name" value="TSP_type-3_rpt"/>
</dbReference>
<feature type="transmembrane region" description="Helical" evidence="6">
    <location>
        <begin position="143"/>
        <end position="162"/>
    </location>
</feature>
<accession>A0A1M5XFE4</accession>
<evidence type="ECO:0000259" key="8">
    <source>
        <dbReference type="PROSITE" id="PS50234"/>
    </source>
</evidence>
<dbReference type="InterPro" id="IPR047589">
    <property type="entry name" value="DUF11_rpt"/>
</dbReference>
<reference evidence="9 10" key="1">
    <citation type="submission" date="2016-11" db="EMBL/GenBank/DDBJ databases">
        <authorList>
            <person name="Jaros S."/>
            <person name="Januszkiewicz K."/>
            <person name="Wedrychowicz H."/>
        </authorList>
    </citation>
    <scope>NUCLEOTIDE SEQUENCE [LARGE SCALE GENOMIC DNA]</scope>
    <source>
        <strain evidence="9 10">DSM 3089</strain>
    </source>
</reference>
<feature type="signal peptide" evidence="7">
    <location>
        <begin position="1"/>
        <end position="29"/>
    </location>
</feature>
<organism evidence="9 10">
    <name type="scientific">Clostridium collagenovorans DSM 3089</name>
    <dbReference type="NCBI Taxonomy" id="1121306"/>
    <lineage>
        <taxon>Bacteria</taxon>
        <taxon>Bacillati</taxon>
        <taxon>Bacillota</taxon>
        <taxon>Clostridia</taxon>
        <taxon>Eubacteriales</taxon>
        <taxon>Clostridiaceae</taxon>
        <taxon>Clostridium</taxon>
    </lineage>
</organism>
<name>A0A1M5XFE4_9CLOT</name>
<dbReference type="OrthoDB" id="6372180at2"/>
<evidence type="ECO:0000313" key="9">
    <source>
        <dbReference type="EMBL" id="SHH98278.1"/>
    </source>
</evidence>
<comment type="subcellular location">
    <subcellularLocation>
        <location evidence="1">Secreted</location>
    </subcellularLocation>
</comment>
<dbReference type="PROSITE" id="PS50234">
    <property type="entry name" value="VWFA"/>
    <property type="match status" value="1"/>
</dbReference>
<evidence type="ECO:0000256" key="3">
    <source>
        <dbReference type="ARBA" id="ARBA00022729"/>
    </source>
</evidence>
<dbReference type="InterPro" id="IPR029058">
    <property type="entry name" value="AB_hydrolase_fold"/>
</dbReference>
<feature type="compositionally biased region" description="Acidic residues" evidence="5">
    <location>
        <begin position="241"/>
        <end position="253"/>
    </location>
</feature>
<dbReference type="Pfam" id="PF13519">
    <property type="entry name" value="VWA_2"/>
    <property type="match status" value="1"/>
</dbReference>